<dbReference type="InterPro" id="IPR013783">
    <property type="entry name" value="Ig-like_fold"/>
</dbReference>
<protein>
    <recommendedName>
        <fullName evidence="4">Big-1 domain-containing protein</fullName>
    </recommendedName>
</protein>
<dbReference type="Proteomes" id="UP000001882">
    <property type="component" value="Chromosome"/>
</dbReference>
<keyword evidence="1" id="KW-0812">Transmembrane</keyword>
<dbReference type="STRING" id="304371.MCP_0262"/>
<dbReference type="KEGG" id="mpd:MCP_0262"/>
<dbReference type="InterPro" id="IPR008964">
    <property type="entry name" value="Invasin/intimin_cell_adhesion"/>
</dbReference>
<dbReference type="OrthoDB" id="147796at2157"/>
<reference evidence="3" key="3">
    <citation type="journal article" date="2011" name="PLoS ONE">
        <title>Genome sequence of a mesophilic hydrogenotrophic methanogen Methanocella paludicola, the first cultivated representative of the order Methanocellales.</title>
        <authorList>
            <person name="Sakai S."/>
            <person name="Takaki Y."/>
            <person name="Shimamura S."/>
            <person name="Sekine M."/>
            <person name="Tajima T."/>
            <person name="Kosugi H."/>
            <person name="Ichikawa N."/>
            <person name="Tasumi E."/>
            <person name="Hiraki A.T."/>
            <person name="Shimizu A."/>
            <person name="Kato Y."/>
            <person name="Nishiko R."/>
            <person name="Mori K."/>
            <person name="Fujita N."/>
            <person name="Imachi H."/>
            <person name="Takai K."/>
        </authorList>
    </citation>
    <scope>NUCLEOTIDE SEQUENCE [LARGE SCALE GENOMIC DNA]</scope>
    <source>
        <strain evidence="3">DSM 17711 / JCM 13418 / NBRC 101707 / SANAE</strain>
    </source>
</reference>
<dbReference type="RefSeq" id="WP_012899014.1">
    <property type="nucleotide sequence ID" value="NC_013665.1"/>
</dbReference>
<evidence type="ECO:0000313" key="3">
    <source>
        <dbReference type="Proteomes" id="UP000001882"/>
    </source>
</evidence>
<evidence type="ECO:0000313" key="2">
    <source>
        <dbReference type="EMBL" id="BAI60334.1"/>
    </source>
</evidence>
<evidence type="ECO:0000256" key="1">
    <source>
        <dbReference type="SAM" id="Phobius"/>
    </source>
</evidence>
<dbReference type="Gene3D" id="2.60.40.10">
    <property type="entry name" value="Immunoglobulins"/>
    <property type="match status" value="1"/>
</dbReference>
<dbReference type="InParanoid" id="D1YV62"/>
<organism evidence="2 3">
    <name type="scientific">Methanocella paludicola (strain DSM 17711 / JCM 13418 / NBRC 101707 / SANAE)</name>
    <dbReference type="NCBI Taxonomy" id="304371"/>
    <lineage>
        <taxon>Archaea</taxon>
        <taxon>Methanobacteriati</taxon>
        <taxon>Methanobacteriota</taxon>
        <taxon>Stenosarchaea group</taxon>
        <taxon>Methanomicrobia</taxon>
        <taxon>Methanocellales</taxon>
        <taxon>Methanocellaceae</taxon>
        <taxon>Methanocella</taxon>
    </lineage>
</organism>
<dbReference type="AlphaFoldDB" id="D1YV62"/>
<keyword evidence="1" id="KW-0472">Membrane</keyword>
<feature type="transmembrane region" description="Helical" evidence="1">
    <location>
        <begin position="12"/>
        <end position="32"/>
    </location>
</feature>
<accession>D1YV62</accession>
<keyword evidence="3" id="KW-1185">Reference proteome</keyword>
<reference evidence="2 3" key="1">
    <citation type="journal article" date="2007" name="Appl. Environ. Microbiol.">
        <title>Isolation of key methanogens for global methane emission from rice paddy fields: a novel isolate affiliated with the clone cluster rice cluster I.</title>
        <authorList>
            <person name="Sakai S."/>
            <person name="Imachi H."/>
            <person name="Sekiguchi Y."/>
            <person name="Ohashi A."/>
            <person name="Harada H."/>
            <person name="Kamagata Y."/>
        </authorList>
    </citation>
    <scope>NUCLEOTIDE SEQUENCE [LARGE SCALE GENOMIC DNA]</scope>
    <source>
        <strain evidence="3">DSM 17711 / JCM 13418 / NBRC 101707 / SANAE</strain>
    </source>
</reference>
<evidence type="ECO:0008006" key="4">
    <source>
        <dbReference type="Google" id="ProtNLM"/>
    </source>
</evidence>
<dbReference type="eggNOG" id="arCOG07777">
    <property type="taxonomic scope" value="Archaea"/>
</dbReference>
<name>D1YV62_METPS</name>
<keyword evidence="1" id="KW-1133">Transmembrane helix</keyword>
<reference evidence="2 3" key="2">
    <citation type="journal article" date="2008" name="Int. J. Syst. Evol. Microbiol.">
        <title>Methanocella paludicola gen. nov., sp. nov., a methane-producing archaeon, the first isolate of the lineage 'Rice Cluster I', and proposal of the new archaeal order Methanocellales ord. nov.</title>
        <authorList>
            <person name="Sakai S."/>
            <person name="Imachi H."/>
            <person name="Hanada S."/>
            <person name="Ohashi A."/>
            <person name="Harada H."/>
            <person name="Kamagata Y."/>
        </authorList>
    </citation>
    <scope>NUCLEOTIDE SEQUENCE [LARGE SCALE GENOMIC DNA]</scope>
    <source>
        <strain evidence="3">DSM 17711 / JCM 13418 / NBRC 101707 / SANAE</strain>
    </source>
</reference>
<dbReference type="EMBL" id="AP011532">
    <property type="protein sequence ID" value="BAI60334.1"/>
    <property type="molecule type" value="Genomic_DNA"/>
</dbReference>
<proteinExistence type="predicted"/>
<gene>
    <name evidence="2" type="ordered locus">MCP_0262</name>
</gene>
<dbReference type="GeneID" id="8680395"/>
<sequence length="411" mass="45755">MREDSGQMMLINAFMLVIVIVTITLMLNNIIYSSNMAYAGFMDQSRYDDISLKEATAKEASHAYSIYITHPSNYDYDKHIDDYERALNNLMSLKGRYVEITSTEYPTPSQTLGISVETMTTMTTYGNDAKLSYVLYTGDDGKTPPTPTPIAYGDVAKVELYQSKVSMVSSPDANVLKDYVILRAVVKDASGNLIPNKAVQFQLDDREDDKGQTIPADYAFLNLDLSTPPPPPPTDSSGQVRIAYVDKKIDAGTAYISATCDGIKSSTVQIAVSPPLCDSHNIDFYDPIIIPVDNNPNKNKGRYFVILPVKFVGFLNGKVMTDIDAGVSDNIIIKTSPVFYTNYKSSYNDVIVTEIQLDDENDLSTYWLELTFEVQATCTQCTPNRPYDKIWTVTITREKQLMPPPTPTNPP</sequence>
<dbReference type="SUPFAM" id="SSF49373">
    <property type="entry name" value="Invasin/intimin cell-adhesion fragments"/>
    <property type="match status" value="1"/>
</dbReference>